<dbReference type="PANTHER" id="PTHR23419:SF8">
    <property type="entry name" value="FI09726P"/>
    <property type="match status" value="1"/>
</dbReference>
<keyword evidence="3" id="KW-1185">Reference proteome</keyword>
<dbReference type="SUPFAM" id="SSF54913">
    <property type="entry name" value="GlnB-like"/>
    <property type="match status" value="1"/>
</dbReference>
<protein>
    <submittedName>
        <fullName evidence="2">Divalent-cation tolerance protein CutA</fullName>
    </submittedName>
</protein>
<dbReference type="Proteomes" id="UP001432039">
    <property type="component" value="Chromosome"/>
</dbReference>
<name>A0ABZ1TQ09_STRVG</name>
<dbReference type="PANTHER" id="PTHR23419">
    <property type="entry name" value="DIVALENT CATION TOLERANCE CUTA-RELATED"/>
    <property type="match status" value="1"/>
</dbReference>
<evidence type="ECO:0000256" key="1">
    <source>
        <dbReference type="ARBA" id="ARBA00010169"/>
    </source>
</evidence>
<dbReference type="Pfam" id="PF03091">
    <property type="entry name" value="CutA1"/>
    <property type="match status" value="1"/>
</dbReference>
<evidence type="ECO:0000313" key="3">
    <source>
        <dbReference type="Proteomes" id="UP001432039"/>
    </source>
</evidence>
<reference evidence="2" key="1">
    <citation type="submission" date="2022-10" db="EMBL/GenBank/DDBJ databases">
        <title>The complete genomes of actinobacterial strains from the NBC collection.</title>
        <authorList>
            <person name="Joergensen T.S."/>
            <person name="Alvarez Arevalo M."/>
            <person name="Sterndorff E.B."/>
            <person name="Faurdal D."/>
            <person name="Vuksanovic O."/>
            <person name="Mourched A.-S."/>
            <person name="Charusanti P."/>
            <person name="Shaw S."/>
            <person name="Blin K."/>
            <person name="Weber T."/>
        </authorList>
    </citation>
    <scope>NUCLEOTIDE SEQUENCE</scope>
    <source>
        <strain evidence="2">NBC_00248</strain>
    </source>
</reference>
<sequence>MASIVIAQTTVNDETKAYDIARAAVEARLAAGAHIDARMTTFYWWKDAVQHEREYRISFKTTAEKATELQAWVHERHPYEVPQWIVLPTVGTSQEYLAWVEKETTTG</sequence>
<dbReference type="Gene3D" id="3.30.70.120">
    <property type="match status" value="1"/>
</dbReference>
<dbReference type="InterPro" id="IPR004323">
    <property type="entry name" value="Ion_tolerance_CutA"/>
</dbReference>
<gene>
    <name evidence="2" type="ORF">OG517_37040</name>
</gene>
<accession>A0ABZ1TQ09</accession>
<comment type="similarity">
    <text evidence="1">Belongs to the CutA family.</text>
</comment>
<dbReference type="InterPro" id="IPR015867">
    <property type="entry name" value="N-reg_PII/ATP_PRibTrfase_C"/>
</dbReference>
<organism evidence="2 3">
    <name type="scientific">Streptomyces virginiae</name>
    <name type="common">Streptomyces cinnamonensis</name>
    <dbReference type="NCBI Taxonomy" id="1961"/>
    <lineage>
        <taxon>Bacteria</taxon>
        <taxon>Bacillati</taxon>
        <taxon>Actinomycetota</taxon>
        <taxon>Actinomycetes</taxon>
        <taxon>Kitasatosporales</taxon>
        <taxon>Streptomycetaceae</taxon>
        <taxon>Streptomyces</taxon>
    </lineage>
</organism>
<proteinExistence type="inferred from homology"/>
<dbReference type="RefSeq" id="WP_328964848.1">
    <property type="nucleotide sequence ID" value="NZ_CP108090.1"/>
</dbReference>
<dbReference type="EMBL" id="CP108090">
    <property type="protein sequence ID" value="WUQ16584.1"/>
    <property type="molecule type" value="Genomic_DNA"/>
</dbReference>
<evidence type="ECO:0000313" key="2">
    <source>
        <dbReference type="EMBL" id="WUQ16584.1"/>
    </source>
</evidence>
<dbReference type="InterPro" id="IPR011322">
    <property type="entry name" value="N-reg_PII-like_a/b"/>
</dbReference>